<organism evidence="4 5">
    <name type="scientific">Roseateles asaccharophilus</name>
    <dbReference type="NCBI Taxonomy" id="582607"/>
    <lineage>
        <taxon>Bacteria</taxon>
        <taxon>Pseudomonadati</taxon>
        <taxon>Pseudomonadota</taxon>
        <taxon>Betaproteobacteria</taxon>
        <taxon>Burkholderiales</taxon>
        <taxon>Sphaerotilaceae</taxon>
        <taxon>Roseateles</taxon>
    </lineage>
</organism>
<feature type="transmembrane region" description="Helical" evidence="3">
    <location>
        <begin position="456"/>
        <end position="478"/>
    </location>
</feature>
<keyword evidence="3" id="KW-0472">Membrane</keyword>
<keyword evidence="5" id="KW-1185">Reference proteome</keyword>
<feature type="transmembrane region" description="Helical" evidence="3">
    <location>
        <begin position="20"/>
        <end position="37"/>
    </location>
</feature>
<feature type="transmembrane region" description="Helical" evidence="3">
    <location>
        <begin position="231"/>
        <end position="253"/>
    </location>
</feature>
<dbReference type="SUPFAM" id="SSF103473">
    <property type="entry name" value="MFS general substrate transporter"/>
    <property type="match status" value="1"/>
</dbReference>
<comment type="caution">
    <text evidence="4">The sequence shown here is derived from an EMBL/GenBank/DDBJ whole genome shotgun (WGS) entry which is preliminary data.</text>
</comment>
<feature type="region of interest" description="Disordered" evidence="2">
    <location>
        <begin position="495"/>
        <end position="518"/>
    </location>
</feature>
<comment type="similarity">
    <text evidence="1">Belongs to the sodium:galactoside symporter (TC 2.A.2) family.</text>
</comment>
<dbReference type="Gene3D" id="1.20.1250.20">
    <property type="entry name" value="MFS general substrate transporter like domains"/>
    <property type="match status" value="2"/>
</dbReference>
<evidence type="ECO:0000256" key="1">
    <source>
        <dbReference type="ARBA" id="ARBA00009617"/>
    </source>
</evidence>
<proteinExistence type="inferred from homology"/>
<evidence type="ECO:0000256" key="3">
    <source>
        <dbReference type="SAM" id="Phobius"/>
    </source>
</evidence>
<feature type="transmembrane region" description="Helical" evidence="3">
    <location>
        <begin position="345"/>
        <end position="364"/>
    </location>
</feature>
<feature type="transmembrane region" description="Helical" evidence="3">
    <location>
        <begin position="412"/>
        <end position="436"/>
    </location>
</feature>
<feature type="compositionally biased region" description="Basic and acidic residues" evidence="2">
    <location>
        <begin position="495"/>
        <end position="506"/>
    </location>
</feature>
<dbReference type="RefSeq" id="WP_310324133.1">
    <property type="nucleotide sequence ID" value="NZ_JAVDXV010000001.1"/>
</dbReference>
<feature type="transmembrane region" description="Helical" evidence="3">
    <location>
        <begin position="314"/>
        <end position="333"/>
    </location>
</feature>
<evidence type="ECO:0000313" key="4">
    <source>
        <dbReference type="EMBL" id="MDR7331251.1"/>
    </source>
</evidence>
<feature type="transmembrane region" description="Helical" evidence="3">
    <location>
        <begin position="106"/>
        <end position="128"/>
    </location>
</feature>
<dbReference type="EMBL" id="JAVDXV010000001">
    <property type="protein sequence ID" value="MDR7331251.1"/>
    <property type="molecule type" value="Genomic_DNA"/>
</dbReference>
<name>A0ABU2A231_9BURK</name>
<dbReference type="PANTHER" id="PTHR11328:SF24">
    <property type="entry name" value="MAJOR FACILITATOR SUPERFAMILY (MFS) PROFILE DOMAIN-CONTAINING PROTEIN"/>
    <property type="match status" value="1"/>
</dbReference>
<keyword evidence="3" id="KW-1133">Transmembrane helix</keyword>
<gene>
    <name evidence="4" type="ORF">J2X21_000363</name>
</gene>
<dbReference type="Proteomes" id="UP001180825">
    <property type="component" value="Unassembled WGS sequence"/>
</dbReference>
<feature type="transmembrane region" description="Helical" evidence="3">
    <location>
        <begin position="157"/>
        <end position="176"/>
    </location>
</feature>
<sequence length="518" mass="56160">MTTHQPLSFIEKAGYSCGDAAANLVFMSMILFQLNFYTDVFGLSANTAAAILLWPRLWDAIFDPVMGVLADRTNTRWGKFRPWVLWTSVPWAVVMVLAYTAPDPAWGWSTGMVIAYAGITNTLLMTLYSMNNMPYSAMSGVMTGDLNERTKLNSFRFVSVNVAQFAVGGLTLPLVAKFAQGADRAHGWQMTMSIWAVACLVLFLVTFFTTKERIKPIVETKSSPKQDFSDLLKNGPWIALVLYTLFQFGMLALRGGAHYNYYHHYADKAAMFDFVAALGLTTPDAASTGSLADSLGYIVHGTRDQLASSNVADVFNSIINMAGTATTIVVIMLSMGLSARYGRRAIGIWCFGLCALTACAMYLLPPDAVWAMLGLHILSAIVYAPTVAVMWSMYADAADYSEWQTGRRFTGMVFATIGFSLKAGLALGSASLLWLLAGFFGYDTHAPTAPGAIEGYRVASSFVVGALFAACTVCLLANKLDKETTLRMADELDQRRRKAHAGDGKDTTGGTSAVPATA</sequence>
<protein>
    <submittedName>
        <fullName evidence="4">Na+/melibiose symporter-like transporter</fullName>
    </submittedName>
</protein>
<feature type="transmembrane region" description="Helical" evidence="3">
    <location>
        <begin position="83"/>
        <end position="100"/>
    </location>
</feature>
<dbReference type="InterPro" id="IPR036259">
    <property type="entry name" value="MFS_trans_sf"/>
</dbReference>
<dbReference type="PANTHER" id="PTHR11328">
    <property type="entry name" value="MAJOR FACILITATOR SUPERFAMILY DOMAIN-CONTAINING PROTEIN"/>
    <property type="match status" value="1"/>
</dbReference>
<dbReference type="CDD" id="cd17332">
    <property type="entry name" value="MFS_MelB_like"/>
    <property type="match status" value="1"/>
</dbReference>
<feature type="transmembrane region" description="Helical" evidence="3">
    <location>
        <begin position="188"/>
        <end position="210"/>
    </location>
</feature>
<dbReference type="InterPro" id="IPR039672">
    <property type="entry name" value="MFS_2"/>
</dbReference>
<keyword evidence="3" id="KW-0812">Transmembrane</keyword>
<accession>A0ABU2A231</accession>
<evidence type="ECO:0000256" key="2">
    <source>
        <dbReference type="SAM" id="MobiDB-lite"/>
    </source>
</evidence>
<dbReference type="Pfam" id="PF13347">
    <property type="entry name" value="MFS_2"/>
    <property type="match status" value="2"/>
</dbReference>
<feature type="transmembrane region" description="Helical" evidence="3">
    <location>
        <begin position="370"/>
        <end position="391"/>
    </location>
</feature>
<evidence type="ECO:0000313" key="5">
    <source>
        <dbReference type="Proteomes" id="UP001180825"/>
    </source>
</evidence>
<reference evidence="4 5" key="1">
    <citation type="submission" date="2023-07" db="EMBL/GenBank/DDBJ databases">
        <title>Sorghum-associated microbial communities from plants grown in Nebraska, USA.</title>
        <authorList>
            <person name="Schachtman D."/>
        </authorList>
    </citation>
    <scope>NUCLEOTIDE SEQUENCE [LARGE SCALE GENOMIC DNA]</scope>
    <source>
        <strain evidence="4 5">BE316</strain>
    </source>
</reference>